<dbReference type="EMBL" id="BAABME010025940">
    <property type="protein sequence ID" value="GAA0173004.1"/>
    <property type="molecule type" value="Genomic_DNA"/>
</dbReference>
<dbReference type="PANTHER" id="PTHR47481">
    <property type="match status" value="1"/>
</dbReference>
<evidence type="ECO:0000313" key="2">
    <source>
        <dbReference type="Proteomes" id="UP001454036"/>
    </source>
</evidence>
<gene>
    <name evidence="1" type="ORF">LIER_41442</name>
</gene>
<reference evidence="1 2" key="1">
    <citation type="submission" date="2024-01" db="EMBL/GenBank/DDBJ databases">
        <title>The complete chloroplast genome sequence of Lithospermum erythrorhizon: insights into the phylogenetic relationship among Boraginaceae species and the maternal lineages of purple gromwells.</title>
        <authorList>
            <person name="Okada T."/>
            <person name="Watanabe K."/>
        </authorList>
    </citation>
    <scope>NUCLEOTIDE SEQUENCE [LARGE SCALE GENOMIC DNA]</scope>
</reference>
<dbReference type="Pfam" id="PF14223">
    <property type="entry name" value="Retrotran_gag_2"/>
    <property type="match status" value="1"/>
</dbReference>
<name>A0AAV3RAW0_LITER</name>
<dbReference type="PANTHER" id="PTHR47481:SF29">
    <property type="entry name" value="RETROTRANSPOSON GAG DOMAIN-CONTAINING PROTEIN"/>
    <property type="match status" value="1"/>
</dbReference>
<evidence type="ECO:0000313" key="1">
    <source>
        <dbReference type="EMBL" id="GAA0173004.1"/>
    </source>
</evidence>
<protein>
    <submittedName>
        <fullName evidence="1">Uncharacterized protein</fullName>
    </submittedName>
</protein>
<dbReference type="AlphaFoldDB" id="A0AAV3RAW0"/>
<sequence length="94" mass="10788">MIIFLRGQKVLGIVDGTMPCSPPNHAQYDLWTQRNDISLSSIHSSLSPSVNDTLLHFDCQNAFDIWKILGQLFQDNASATQMHTRQKFQHFQKE</sequence>
<comment type="caution">
    <text evidence="1">The sequence shown here is derived from an EMBL/GenBank/DDBJ whole genome shotgun (WGS) entry which is preliminary data.</text>
</comment>
<keyword evidence="2" id="KW-1185">Reference proteome</keyword>
<proteinExistence type="predicted"/>
<organism evidence="1 2">
    <name type="scientific">Lithospermum erythrorhizon</name>
    <name type="common">Purple gromwell</name>
    <name type="synonym">Lithospermum officinale var. erythrorhizon</name>
    <dbReference type="NCBI Taxonomy" id="34254"/>
    <lineage>
        <taxon>Eukaryota</taxon>
        <taxon>Viridiplantae</taxon>
        <taxon>Streptophyta</taxon>
        <taxon>Embryophyta</taxon>
        <taxon>Tracheophyta</taxon>
        <taxon>Spermatophyta</taxon>
        <taxon>Magnoliopsida</taxon>
        <taxon>eudicotyledons</taxon>
        <taxon>Gunneridae</taxon>
        <taxon>Pentapetalae</taxon>
        <taxon>asterids</taxon>
        <taxon>lamiids</taxon>
        <taxon>Boraginales</taxon>
        <taxon>Boraginaceae</taxon>
        <taxon>Boraginoideae</taxon>
        <taxon>Lithospermeae</taxon>
        <taxon>Lithospermum</taxon>
    </lineage>
</organism>
<dbReference type="Proteomes" id="UP001454036">
    <property type="component" value="Unassembled WGS sequence"/>
</dbReference>
<accession>A0AAV3RAW0</accession>